<evidence type="ECO:0000256" key="1">
    <source>
        <dbReference type="SAM" id="Phobius"/>
    </source>
</evidence>
<evidence type="ECO:0000259" key="2">
    <source>
        <dbReference type="Pfam" id="PF19964"/>
    </source>
</evidence>
<protein>
    <recommendedName>
        <fullName evidence="2">Effector-associated domain-containing protein</fullName>
    </recommendedName>
</protein>
<dbReference type="EMBL" id="JPOS01000020">
    <property type="protein sequence ID" value="KGE88241.1"/>
    <property type="molecule type" value="Genomic_DNA"/>
</dbReference>
<name>A0A098S809_9BACT</name>
<organism evidence="3 4">
    <name type="scientific">Phaeodactylibacter xiamenensis</name>
    <dbReference type="NCBI Taxonomy" id="1524460"/>
    <lineage>
        <taxon>Bacteria</taxon>
        <taxon>Pseudomonadati</taxon>
        <taxon>Bacteroidota</taxon>
        <taxon>Saprospiria</taxon>
        <taxon>Saprospirales</taxon>
        <taxon>Haliscomenobacteraceae</taxon>
        <taxon>Phaeodactylibacter</taxon>
    </lineage>
</organism>
<keyword evidence="1" id="KW-0812">Transmembrane</keyword>
<gene>
    <name evidence="3" type="ORF">IX84_10550</name>
</gene>
<dbReference type="Pfam" id="PF19964">
    <property type="entry name" value="EAD11"/>
    <property type="match status" value="1"/>
</dbReference>
<dbReference type="OrthoDB" id="9823411at2"/>
<proteinExistence type="predicted"/>
<feature type="transmembrane region" description="Helical" evidence="1">
    <location>
        <begin position="134"/>
        <end position="157"/>
    </location>
</feature>
<evidence type="ECO:0000313" key="4">
    <source>
        <dbReference type="Proteomes" id="UP000029736"/>
    </source>
</evidence>
<reference evidence="3 4" key="1">
    <citation type="journal article" date="2014" name="Int. J. Syst. Evol. Microbiol.">
        <title>Phaeodactylibacter xiamenensis gen. nov., sp. nov., a member of the family Saprospiraceae isolated from the marine alga Phaeodactylum tricornutum.</title>
        <authorList>
            <person name="Chen Z.Jr."/>
            <person name="Lei X."/>
            <person name="Lai Q."/>
            <person name="Li Y."/>
            <person name="Zhang B."/>
            <person name="Zhang J."/>
            <person name="Zhang H."/>
            <person name="Yang L."/>
            <person name="Zheng W."/>
            <person name="Tian Y."/>
            <person name="Yu Z."/>
            <person name="Xu H.Jr."/>
            <person name="Zheng T."/>
        </authorList>
    </citation>
    <scope>NUCLEOTIDE SEQUENCE [LARGE SCALE GENOMIC DNA]</scope>
    <source>
        <strain evidence="3 4">KD52</strain>
    </source>
</reference>
<keyword evidence="4" id="KW-1185">Reference proteome</keyword>
<accession>A0A098S809</accession>
<comment type="caution">
    <text evidence="3">The sequence shown here is derived from an EMBL/GenBank/DDBJ whole genome shotgun (WGS) entry which is preliminary data.</text>
</comment>
<feature type="domain" description="Effector-associated" evidence="2">
    <location>
        <begin position="4"/>
        <end position="83"/>
    </location>
</feature>
<feature type="transmembrane region" description="Helical" evidence="1">
    <location>
        <begin position="208"/>
        <end position="229"/>
    </location>
</feature>
<dbReference type="AlphaFoldDB" id="A0A098S809"/>
<dbReference type="Proteomes" id="UP000029736">
    <property type="component" value="Unassembled WGS sequence"/>
</dbReference>
<dbReference type="RefSeq" id="WP_044219581.1">
    <property type="nucleotide sequence ID" value="NZ_JBKAGJ010000007.1"/>
</dbReference>
<keyword evidence="1" id="KW-1133">Transmembrane helix</keyword>
<keyword evidence="1" id="KW-0472">Membrane</keyword>
<feature type="transmembrane region" description="Helical" evidence="1">
    <location>
        <begin position="105"/>
        <end position="122"/>
    </location>
</feature>
<sequence length="233" mass="26098">MDHTKSSIRQLITQGKLEAANAAALEYAEYSGLSDIANALTVLGSRAQNHHEKWNAGLISYEEYSRAHAQITHSLTDWVSRLPDEPTPGKKRRRLLTEATFKKRLFYLLCLIKVAVILRLSYHWSTGGFSNDQFQGTVALLAPALAAYISVMVADYLRQHHKGPEPPRYISGPLVTFSYFLLPIYGLLLLLFIELKAKSAFSFAQMNTWLALVESVLGAYVGQIVFSFFRKGG</sequence>
<feature type="transmembrane region" description="Helical" evidence="1">
    <location>
        <begin position="169"/>
        <end position="193"/>
    </location>
</feature>
<dbReference type="InterPro" id="IPR045439">
    <property type="entry name" value="EAD11"/>
</dbReference>
<evidence type="ECO:0000313" key="3">
    <source>
        <dbReference type="EMBL" id="KGE88241.1"/>
    </source>
</evidence>